<dbReference type="EMBL" id="GG662673">
    <property type="protein sequence ID" value="EAR96893.2"/>
    <property type="molecule type" value="Genomic_DNA"/>
</dbReference>
<protein>
    <submittedName>
        <fullName evidence="4">Transmembrane protein, putative</fullName>
    </submittedName>
</protein>
<keyword evidence="5" id="KW-1185">Reference proteome</keyword>
<reference evidence="5" key="1">
    <citation type="journal article" date="2006" name="PLoS Biol.">
        <title>Macronuclear genome sequence of the ciliate Tetrahymena thermophila, a model eukaryote.</title>
        <authorList>
            <person name="Eisen J.A."/>
            <person name="Coyne R.S."/>
            <person name="Wu M."/>
            <person name="Wu D."/>
            <person name="Thiagarajan M."/>
            <person name="Wortman J.R."/>
            <person name="Badger J.H."/>
            <person name="Ren Q."/>
            <person name="Amedeo P."/>
            <person name="Jones K.M."/>
            <person name="Tallon L.J."/>
            <person name="Delcher A.L."/>
            <person name="Salzberg S.L."/>
            <person name="Silva J.C."/>
            <person name="Haas B.J."/>
            <person name="Majoros W.H."/>
            <person name="Farzad M."/>
            <person name="Carlton J.M."/>
            <person name="Smith R.K. Jr."/>
            <person name="Garg J."/>
            <person name="Pearlman R.E."/>
            <person name="Karrer K.M."/>
            <person name="Sun L."/>
            <person name="Manning G."/>
            <person name="Elde N.C."/>
            <person name="Turkewitz A.P."/>
            <person name="Asai D.J."/>
            <person name="Wilkes D.E."/>
            <person name="Wang Y."/>
            <person name="Cai H."/>
            <person name="Collins K."/>
            <person name="Stewart B.A."/>
            <person name="Lee S.R."/>
            <person name="Wilamowska K."/>
            <person name="Weinberg Z."/>
            <person name="Ruzzo W.L."/>
            <person name="Wloga D."/>
            <person name="Gaertig J."/>
            <person name="Frankel J."/>
            <person name="Tsao C.-C."/>
            <person name="Gorovsky M.A."/>
            <person name="Keeling P.J."/>
            <person name="Waller R.F."/>
            <person name="Patron N.J."/>
            <person name="Cherry J.M."/>
            <person name="Stover N.A."/>
            <person name="Krieger C.J."/>
            <person name="del Toro C."/>
            <person name="Ryder H.F."/>
            <person name="Williamson S.C."/>
            <person name="Barbeau R.A."/>
            <person name="Hamilton E.P."/>
            <person name="Orias E."/>
        </authorList>
    </citation>
    <scope>NUCLEOTIDE SEQUENCE [LARGE SCALE GENOMIC DNA]</scope>
    <source>
        <strain evidence="5">SB210</strain>
    </source>
</reference>
<gene>
    <name evidence="4" type="ORF">TTHERM_00193850</name>
</gene>
<evidence type="ECO:0000313" key="4">
    <source>
        <dbReference type="EMBL" id="EAR96893.2"/>
    </source>
</evidence>
<feature type="region of interest" description="Disordered" evidence="2">
    <location>
        <begin position="428"/>
        <end position="489"/>
    </location>
</feature>
<proteinExistence type="predicted"/>
<feature type="compositionally biased region" description="Basic and acidic residues" evidence="2">
    <location>
        <begin position="242"/>
        <end position="251"/>
    </location>
</feature>
<evidence type="ECO:0000256" key="2">
    <source>
        <dbReference type="SAM" id="MobiDB-lite"/>
    </source>
</evidence>
<feature type="compositionally biased region" description="Basic and acidic residues" evidence="2">
    <location>
        <begin position="389"/>
        <end position="400"/>
    </location>
</feature>
<feature type="compositionally biased region" description="Polar residues" evidence="2">
    <location>
        <begin position="460"/>
        <end position="472"/>
    </location>
</feature>
<feature type="coiled-coil region" evidence="1">
    <location>
        <begin position="95"/>
        <end position="210"/>
    </location>
</feature>
<keyword evidence="3" id="KW-1133">Transmembrane helix</keyword>
<feature type="region of interest" description="Disordered" evidence="2">
    <location>
        <begin position="389"/>
        <end position="409"/>
    </location>
</feature>
<evidence type="ECO:0000256" key="1">
    <source>
        <dbReference type="SAM" id="Coils"/>
    </source>
</evidence>
<dbReference type="HOGENOM" id="CLU_458225_0_0_1"/>
<feature type="transmembrane region" description="Helical" evidence="3">
    <location>
        <begin position="567"/>
        <end position="589"/>
    </location>
</feature>
<name>Q23KF0_TETTS</name>
<feature type="compositionally biased region" description="Polar residues" evidence="2">
    <location>
        <begin position="255"/>
        <end position="266"/>
    </location>
</feature>
<dbReference type="AlphaFoldDB" id="Q23KF0"/>
<organism evidence="4 5">
    <name type="scientific">Tetrahymena thermophila (strain SB210)</name>
    <dbReference type="NCBI Taxonomy" id="312017"/>
    <lineage>
        <taxon>Eukaryota</taxon>
        <taxon>Sar</taxon>
        <taxon>Alveolata</taxon>
        <taxon>Ciliophora</taxon>
        <taxon>Intramacronucleata</taxon>
        <taxon>Oligohymenophorea</taxon>
        <taxon>Hymenostomatida</taxon>
        <taxon>Tetrahymenina</taxon>
        <taxon>Tetrahymenidae</taxon>
        <taxon>Tetrahymena</taxon>
    </lineage>
</organism>
<keyword evidence="3" id="KW-0472">Membrane</keyword>
<dbReference type="Proteomes" id="UP000009168">
    <property type="component" value="Unassembled WGS sequence"/>
</dbReference>
<dbReference type="RefSeq" id="XP_001017138.2">
    <property type="nucleotide sequence ID" value="XM_001017138.3"/>
</dbReference>
<feature type="coiled-coil region" evidence="1">
    <location>
        <begin position="2"/>
        <end position="29"/>
    </location>
</feature>
<sequence>MSQEVGEDLAKIEDTLKKLMQNMFEYLQKFIDKNEDNAYMEEHFLKEYDDLAMFTDIIVNFFDFFTQKVDEKIKKIKKNLEDNDDNFSITDNEDYKKLEEILQKHEAENRTYLRTQLQMKLMIDGFKQKQEELEKEKQDMINSTKANLQQKNKEIQYLHGEIAKLKKQIHDQIEINSNQEFSIKEYESQLNDYKQKCKTLQQKVNEQNQVGSSQNILPKKDGSFKSMGISLNLKKSLNNEIKHSSDPDLNKHALISNSSSRNKHQLNASSISTLCTNTNQKIGTPNKNERGKNTGIGFIQNNLLSVSSRGGNPVVNNIYQSQYSSGNGATGAYLGGISSTNTQSLNSHPMQEIQDQINFQQASSAQKTFQDYSIKQQLIKQIKDVNKESLNKSNQKEQKVNSHNTSQHMESKDLVAYLSSGPIQSIQNSNNNSFIGMSASLKPHKRSKSQQGGKMKGGPLTNNQNLNSAGRANSSLNQRNRNLNSSTYHHNTSAADYSSLINILNKDQYLDMNISSLNPTGNQLINQLINQLTEFIQSIFQQLNFFNQKLQQIQIITHLTKSQTKQWLLAIAKTSQVMLAIIILVILLCHNK</sequence>
<evidence type="ECO:0000256" key="3">
    <source>
        <dbReference type="SAM" id="Phobius"/>
    </source>
</evidence>
<feature type="region of interest" description="Disordered" evidence="2">
    <location>
        <begin position="242"/>
        <end position="266"/>
    </location>
</feature>
<dbReference type="KEGG" id="tet:TTHERM_00193850"/>
<dbReference type="GeneID" id="7844613"/>
<keyword evidence="1" id="KW-0175">Coiled coil</keyword>
<keyword evidence="3 4" id="KW-0812">Transmembrane</keyword>
<dbReference type="FunCoup" id="Q23KF0">
    <property type="interactions" value="1"/>
</dbReference>
<dbReference type="InParanoid" id="Q23KF0"/>
<accession>Q23KF0</accession>
<feature type="compositionally biased region" description="Low complexity" evidence="2">
    <location>
        <begin position="473"/>
        <end position="486"/>
    </location>
</feature>
<evidence type="ECO:0000313" key="5">
    <source>
        <dbReference type="Proteomes" id="UP000009168"/>
    </source>
</evidence>